<gene>
    <name evidence="4" type="ORF">QNA08_14330</name>
</gene>
<accession>A0ABT7AK98</accession>
<dbReference type="InterPro" id="IPR013785">
    <property type="entry name" value="Aldolase_TIM"/>
</dbReference>
<evidence type="ECO:0000313" key="4">
    <source>
        <dbReference type="EMBL" id="MDJ1159412.1"/>
    </source>
</evidence>
<dbReference type="GO" id="GO:0004497">
    <property type="term" value="F:monooxygenase activity"/>
    <property type="evidence" value="ECO:0007669"/>
    <property type="project" value="UniProtKB-KW"/>
</dbReference>
<dbReference type="SUPFAM" id="SSF51412">
    <property type="entry name" value="Inosine monophosphate dehydrogenase (IMPDH)"/>
    <property type="match status" value="1"/>
</dbReference>
<evidence type="ECO:0000256" key="2">
    <source>
        <dbReference type="ARBA" id="ARBA00022643"/>
    </source>
</evidence>
<dbReference type="CDD" id="cd04730">
    <property type="entry name" value="NPD_like"/>
    <property type="match status" value="1"/>
</dbReference>
<reference evidence="4 5" key="1">
    <citation type="submission" date="2023-05" db="EMBL/GenBank/DDBJ databases">
        <title>Chelatococcus sp. nov., a moderately thermophilic bacterium isolated from hot spring microbial mat.</title>
        <authorList>
            <person name="Hu C.-J."/>
            <person name="Li W.-J."/>
        </authorList>
    </citation>
    <scope>NUCLEOTIDE SEQUENCE [LARGE SCALE GENOMIC DNA]</scope>
    <source>
        <strain evidence="4 5">SYSU G07232</strain>
    </source>
</reference>
<comment type="caution">
    <text evidence="4">The sequence shown here is derived from an EMBL/GenBank/DDBJ whole genome shotgun (WGS) entry which is preliminary data.</text>
</comment>
<dbReference type="PANTHER" id="PTHR32332">
    <property type="entry name" value="2-NITROPROPANE DIOXYGENASE"/>
    <property type="match status" value="1"/>
</dbReference>
<dbReference type="RefSeq" id="WP_283741411.1">
    <property type="nucleotide sequence ID" value="NZ_JASJEV010000009.1"/>
</dbReference>
<keyword evidence="3 4" id="KW-0560">Oxidoreductase</keyword>
<keyword evidence="1" id="KW-0285">Flavoprotein</keyword>
<dbReference type="Pfam" id="PF03060">
    <property type="entry name" value="NMO"/>
    <property type="match status" value="2"/>
</dbReference>
<dbReference type="EMBL" id="JASJEV010000009">
    <property type="protein sequence ID" value="MDJ1159412.1"/>
    <property type="molecule type" value="Genomic_DNA"/>
</dbReference>
<keyword evidence="2" id="KW-0288">FMN</keyword>
<protein>
    <submittedName>
        <fullName evidence="4">Nitronate monooxygenase</fullName>
        <ecNumber evidence="4">1.13.12.-</ecNumber>
    </submittedName>
</protein>
<keyword evidence="4" id="KW-0503">Monooxygenase</keyword>
<dbReference type="PANTHER" id="PTHR32332:SF31">
    <property type="entry name" value="2-NITROPROPANE DIOXYGENASE FAMILY, PUTATIVE (AFU_ORTHOLOGUE AFUA_2G09850)-RELATED"/>
    <property type="match status" value="1"/>
</dbReference>
<evidence type="ECO:0000313" key="5">
    <source>
        <dbReference type="Proteomes" id="UP001321492"/>
    </source>
</evidence>
<dbReference type="InterPro" id="IPR004136">
    <property type="entry name" value="NMO"/>
</dbReference>
<evidence type="ECO:0000256" key="1">
    <source>
        <dbReference type="ARBA" id="ARBA00022630"/>
    </source>
</evidence>
<dbReference type="Proteomes" id="UP001321492">
    <property type="component" value="Unassembled WGS sequence"/>
</dbReference>
<dbReference type="EC" id="1.13.12.-" evidence="4"/>
<sequence length="327" mass="33624">MPLKTRLTERLGLAHPVVSAPMAGAGGGALAAAVSAAGGLGLIGGGYGDAEWLEREFAAAGNQRVGCGFITWSMARAPALLDLALAHRPAALMLSFGDPRPFAGRIREARAMLVCQVQTMRHVREALEAGAEIIVAQGSEAGGHGARRATLTLVPEVADLLARESPQTLLLAAGGIADGRGLAAALMLGADGVLMGSRFWASREALVHPNLQAAAVAADGDHTVRTSTIDIARRLDWPKPFDIRVLVNGFVARWHGREAELAAAIEEEAPRYAAASASGDAEGAGIVVGEATGLIADVPPAGEIVTRIVAEAEALLARRAPAFVAPS</sequence>
<proteinExistence type="predicted"/>
<keyword evidence="5" id="KW-1185">Reference proteome</keyword>
<name>A0ABT7AK98_9HYPH</name>
<organism evidence="4 5">
    <name type="scientific">Chelatococcus albus</name>
    <dbReference type="NCBI Taxonomy" id="3047466"/>
    <lineage>
        <taxon>Bacteria</taxon>
        <taxon>Pseudomonadati</taxon>
        <taxon>Pseudomonadota</taxon>
        <taxon>Alphaproteobacteria</taxon>
        <taxon>Hyphomicrobiales</taxon>
        <taxon>Chelatococcaceae</taxon>
        <taxon>Chelatococcus</taxon>
    </lineage>
</organism>
<dbReference type="Gene3D" id="3.20.20.70">
    <property type="entry name" value="Aldolase class I"/>
    <property type="match status" value="1"/>
</dbReference>
<evidence type="ECO:0000256" key="3">
    <source>
        <dbReference type="ARBA" id="ARBA00023002"/>
    </source>
</evidence>